<feature type="transmembrane region" description="Helical" evidence="7">
    <location>
        <begin position="339"/>
        <end position="359"/>
    </location>
</feature>
<proteinExistence type="inferred from homology"/>
<comment type="similarity">
    <text evidence="2">Belongs to the acyltransferase 3 family.</text>
</comment>
<dbReference type="PANTHER" id="PTHR40074:SF2">
    <property type="entry name" value="O-ACETYLTRANSFERASE WECH"/>
    <property type="match status" value="1"/>
</dbReference>
<keyword evidence="10" id="KW-1185">Reference proteome</keyword>
<feature type="transmembrane region" description="Helical" evidence="7">
    <location>
        <begin position="45"/>
        <end position="65"/>
    </location>
</feature>
<evidence type="ECO:0000256" key="4">
    <source>
        <dbReference type="ARBA" id="ARBA00022692"/>
    </source>
</evidence>
<organism evidence="9 10">
    <name type="scientific">Granulimonas faecalis</name>
    <dbReference type="NCBI Taxonomy" id="2894155"/>
    <lineage>
        <taxon>Bacteria</taxon>
        <taxon>Bacillati</taxon>
        <taxon>Actinomycetota</taxon>
        <taxon>Coriobacteriia</taxon>
        <taxon>Coriobacteriales</taxon>
        <taxon>Kribbibacteriaceae</taxon>
        <taxon>Granulimonas</taxon>
    </lineage>
</organism>
<feature type="transmembrane region" description="Helical" evidence="7">
    <location>
        <begin position="161"/>
        <end position="181"/>
    </location>
</feature>
<feature type="transmembrane region" description="Helical" evidence="7">
    <location>
        <begin position="260"/>
        <end position="283"/>
    </location>
</feature>
<dbReference type="RefSeq" id="WP_265590897.1">
    <property type="nucleotide sequence ID" value="NZ_BQKC01000001.1"/>
</dbReference>
<feature type="transmembrane region" description="Helical" evidence="7">
    <location>
        <begin position="225"/>
        <end position="248"/>
    </location>
</feature>
<dbReference type="InterPro" id="IPR002656">
    <property type="entry name" value="Acyl_transf_3_dom"/>
</dbReference>
<comment type="caution">
    <text evidence="9">The sequence shown here is derived from an EMBL/GenBank/DDBJ whole genome shotgun (WGS) entry which is preliminary data.</text>
</comment>
<evidence type="ECO:0000256" key="5">
    <source>
        <dbReference type="ARBA" id="ARBA00022989"/>
    </source>
</evidence>
<protein>
    <recommendedName>
        <fullName evidence="8">Acyltransferase 3 domain-containing protein</fullName>
    </recommendedName>
</protein>
<dbReference type="Proteomes" id="UP001055025">
    <property type="component" value="Unassembled WGS sequence"/>
</dbReference>
<dbReference type="AlphaFoldDB" id="A0AAV5B3N4"/>
<sequence length="372" mass="40548">MAKKRLVFVYVLNVLAAFAVVMLHVSLDVFSPRAGGDPKWFASFFLQAAFIFAVPVFFAVSGMNLLDYRSKYDTRTFFVKRVRRVGVALLFGSAVCYLAYGLFPGDFWGAEGATLSVKGFVKGVLSNTVNDTYWFLYTIIYLYILTPLLSLAAGRKRLLEYLLACCAVSAVLLPLAAALGFDRSYLDPLFGWGAFANVALLYYVGGFYLARYVNRPEGFPVPWQASAAVYAVSTAAMALVSAASNGFVGFNAVPGAYDPYWISIASPLCMVQAASVFMGAMALEPRFSRLKGRGLSVLVALSGASLGVYLIQMPVINWIGHRLFWPGYGWLQDTVVRGLVVFAVAMALSVVWCTAWGTLKGGLRRLAAAGRR</sequence>
<dbReference type="Pfam" id="PF01757">
    <property type="entry name" value="Acyl_transf_3"/>
    <property type="match status" value="1"/>
</dbReference>
<keyword evidence="5 7" id="KW-1133">Transmembrane helix</keyword>
<dbReference type="GO" id="GO:0016413">
    <property type="term" value="F:O-acetyltransferase activity"/>
    <property type="evidence" value="ECO:0007669"/>
    <property type="project" value="TreeGrafter"/>
</dbReference>
<keyword evidence="6 7" id="KW-0472">Membrane</keyword>
<gene>
    <name evidence="9" type="ORF">ATOP_13670</name>
</gene>
<evidence type="ECO:0000256" key="1">
    <source>
        <dbReference type="ARBA" id="ARBA00004651"/>
    </source>
</evidence>
<feature type="domain" description="Acyltransferase 3" evidence="8">
    <location>
        <begin position="14"/>
        <end position="351"/>
    </location>
</feature>
<evidence type="ECO:0000313" key="9">
    <source>
        <dbReference type="EMBL" id="GJM55712.1"/>
    </source>
</evidence>
<evidence type="ECO:0000259" key="8">
    <source>
        <dbReference type="Pfam" id="PF01757"/>
    </source>
</evidence>
<feature type="transmembrane region" description="Helical" evidence="7">
    <location>
        <begin position="193"/>
        <end position="213"/>
    </location>
</feature>
<evidence type="ECO:0000256" key="7">
    <source>
        <dbReference type="SAM" id="Phobius"/>
    </source>
</evidence>
<evidence type="ECO:0000256" key="3">
    <source>
        <dbReference type="ARBA" id="ARBA00022475"/>
    </source>
</evidence>
<feature type="transmembrane region" description="Helical" evidence="7">
    <location>
        <begin position="134"/>
        <end position="154"/>
    </location>
</feature>
<evidence type="ECO:0000256" key="2">
    <source>
        <dbReference type="ARBA" id="ARBA00007400"/>
    </source>
</evidence>
<name>A0AAV5B3N4_9ACTN</name>
<dbReference type="GO" id="GO:0009246">
    <property type="term" value="P:enterobacterial common antigen biosynthetic process"/>
    <property type="evidence" value="ECO:0007669"/>
    <property type="project" value="TreeGrafter"/>
</dbReference>
<dbReference type="EMBL" id="BQKC01000001">
    <property type="protein sequence ID" value="GJM55712.1"/>
    <property type="molecule type" value="Genomic_DNA"/>
</dbReference>
<reference evidence="9" key="1">
    <citation type="journal article" date="2022" name="Int. J. Syst. Evol. Microbiol.">
        <title>Granulimonas faecalis gen. nov., sp. nov., and Leptogranulimonas caecicola gen. nov., sp. nov., novel lactate-producing Atopobiaceae bacteria isolated from mouse intestines, and an emended description of the family Atopobiaceae.</title>
        <authorList>
            <person name="Morinaga K."/>
            <person name="Kusada H."/>
            <person name="Sakamoto S."/>
            <person name="Murakami T."/>
            <person name="Toyoda A."/>
            <person name="Mori H."/>
            <person name="Meng X.Y."/>
            <person name="Takashino M."/>
            <person name="Murotomi K."/>
            <person name="Tamaki H."/>
        </authorList>
    </citation>
    <scope>NUCLEOTIDE SEQUENCE</scope>
    <source>
        <strain evidence="9">OPF53</strain>
    </source>
</reference>
<feature type="transmembrane region" description="Helical" evidence="7">
    <location>
        <begin position="7"/>
        <end position="25"/>
    </location>
</feature>
<keyword evidence="3" id="KW-1003">Cell membrane</keyword>
<keyword evidence="4 7" id="KW-0812">Transmembrane</keyword>
<dbReference type="PANTHER" id="PTHR40074">
    <property type="entry name" value="O-ACETYLTRANSFERASE WECH"/>
    <property type="match status" value="1"/>
</dbReference>
<feature type="transmembrane region" description="Helical" evidence="7">
    <location>
        <begin position="85"/>
        <end position="103"/>
    </location>
</feature>
<accession>A0AAV5B3N4</accession>
<feature type="transmembrane region" description="Helical" evidence="7">
    <location>
        <begin position="295"/>
        <end position="319"/>
    </location>
</feature>
<comment type="subcellular location">
    <subcellularLocation>
        <location evidence="1">Cell membrane</location>
        <topology evidence="1">Multi-pass membrane protein</topology>
    </subcellularLocation>
</comment>
<dbReference type="GO" id="GO:0005886">
    <property type="term" value="C:plasma membrane"/>
    <property type="evidence" value="ECO:0007669"/>
    <property type="project" value="UniProtKB-SubCell"/>
</dbReference>
<evidence type="ECO:0000256" key="6">
    <source>
        <dbReference type="ARBA" id="ARBA00023136"/>
    </source>
</evidence>
<evidence type="ECO:0000313" key="10">
    <source>
        <dbReference type="Proteomes" id="UP001055025"/>
    </source>
</evidence>